<evidence type="ECO:0000313" key="2">
    <source>
        <dbReference type="EMBL" id="QHT98958.1"/>
    </source>
</evidence>
<evidence type="ECO:0000256" key="1">
    <source>
        <dbReference type="SAM" id="Phobius"/>
    </source>
</evidence>
<keyword evidence="1" id="KW-0472">Membrane</keyword>
<feature type="transmembrane region" description="Helical" evidence="1">
    <location>
        <begin position="124"/>
        <end position="144"/>
    </location>
</feature>
<protein>
    <submittedName>
        <fullName evidence="2">Uncharacterized protein</fullName>
    </submittedName>
</protein>
<accession>A0A6C0J015</accession>
<feature type="transmembrane region" description="Helical" evidence="1">
    <location>
        <begin position="34"/>
        <end position="54"/>
    </location>
</feature>
<feature type="transmembrane region" description="Helical" evidence="1">
    <location>
        <begin position="379"/>
        <end position="399"/>
    </location>
</feature>
<feature type="transmembrane region" description="Helical" evidence="1">
    <location>
        <begin position="83"/>
        <end position="104"/>
    </location>
</feature>
<proteinExistence type="predicted"/>
<feature type="transmembrane region" description="Helical" evidence="1">
    <location>
        <begin position="335"/>
        <end position="359"/>
    </location>
</feature>
<sequence>MDSKKEIDNTIITNTLTETVNSNNLWQNIKYNKYPLLILIILVINCYFIISNIIKYSTNNSLYNQSLTLRLNLYENKYNNFEFYNLPIILSLYIISLILLILYYRYNEKKGGVFDLDYHSNCVISMIYFALIIVNIVIISMYIYNWMYDEIYNKINETLKTIDDKIYSEISPKFLYFMHKLETFGDNIISAKELINQYIKEYKDEFKKNTDNIDDIINDRLKLLITYKINKYYINSNNKDHFSGIQNLINDKKINSFSYLNSDKNNILEPLEPDDIDIDEILKPFTSGADSIYNIDDKDGVIKNEIRKRYNDIQRTTNKNINFIKRNSGNIYSRIFIYLSIFSIFCYFMLIVSYLYIIIYKIFNNKILSTKDLLLYHYVNYGYSVYMLIILIGLINIYII</sequence>
<keyword evidence="1" id="KW-1133">Transmembrane helix</keyword>
<reference evidence="2" key="1">
    <citation type="journal article" date="2020" name="Nature">
        <title>Giant virus diversity and host interactions through global metagenomics.</title>
        <authorList>
            <person name="Schulz F."/>
            <person name="Roux S."/>
            <person name="Paez-Espino D."/>
            <person name="Jungbluth S."/>
            <person name="Walsh D.A."/>
            <person name="Denef V.J."/>
            <person name="McMahon K.D."/>
            <person name="Konstantinidis K.T."/>
            <person name="Eloe-Fadrosh E.A."/>
            <person name="Kyrpides N.C."/>
            <person name="Woyke T."/>
        </authorList>
    </citation>
    <scope>NUCLEOTIDE SEQUENCE</scope>
    <source>
        <strain evidence="2">GVMAG-M-3300025695-21</strain>
    </source>
</reference>
<keyword evidence="1" id="KW-0812">Transmembrane</keyword>
<name>A0A6C0J015_9ZZZZ</name>
<organism evidence="2">
    <name type="scientific">viral metagenome</name>
    <dbReference type="NCBI Taxonomy" id="1070528"/>
    <lineage>
        <taxon>unclassified sequences</taxon>
        <taxon>metagenomes</taxon>
        <taxon>organismal metagenomes</taxon>
    </lineage>
</organism>
<dbReference type="EMBL" id="MN740298">
    <property type="protein sequence ID" value="QHT98958.1"/>
    <property type="molecule type" value="Genomic_DNA"/>
</dbReference>
<dbReference type="AlphaFoldDB" id="A0A6C0J015"/>